<evidence type="ECO:0000256" key="1">
    <source>
        <dbReference type="ARBA" id="ARBA00010211"/>
    </source>
</evidence>
<dbReference type="Proteomes" id="UP000574390">
    <property type="component" value="Unassembled WGS sequence"/>
</dbReference>
<proteinExistence type="inferred from homology"/>
<dbReference type="Pfam" id="PF01557">
    <property type="entry name" value="FAA_hydrolase"/>
    <property type="match status" value="1"/>
</dbReference>
<evidence type="ECO:0000259" key="3">
    <source>
        <dbReference type="Pfam" id="PF01557"/>
    </source>
</evidence>
<dbReference type="PANTHER" id="PTHR11820">
    <property type="entry name" value="ACYLPYRUVASE"/>
    <property type="match status" value="1"/>
</dbReference>
<dbReference type="GO" id="GO:0016740">
    <property type="term" value="F:transferase activity"/>
    <property type="evidence" value="ECO:0007669"/>
    <property type="project" value="UniProtKB-KW"/>
</dbReference>
<dbReference type="AlphaFoldDB" id="A0A7J6QY59"/>
<dbReference type="PANTHER" id="PTHR11820:SF90">
    <property type="entry name" value="FLUTATHIONE S-TRANSFERASE"/>
    <property type="match status" value="1"/>
</dbReference>
<protein>
    <submittedName>
        <fullName evidence="4">Palmitoyltransferase zdhhc15, variant 2</fullName>
    </submittedName>
</protein>
<comment type="caution">
    <text evidence="4">The sequence shown here is derived from an EMBL/GenBank/DDBJ whole genome shotgun (WGS) entry which is preliminary data.</text>
</comment>
<comment type="similarity">
    <text evidence="1">Belongs to the FAH family.</text>
</comment>
<dbReference type="InterPro" id="IPR036663">
    <property type="entry name" value="Fumarylacetoacetase_C_sf"/>
</dbReference>
<evidence type="ECO:0000313" key="4">
    <source>
        <dbReference type="EMBL" id="KAF4713217.1"/>
    </source>
</evidence>
<name>A0A7J6QY59_PEROL</name>
<keyword evidence="2" id="KW-0479">Metal-binding</keyword>
<reference evidence="4 5" key="1">
    <citation type="submission" date="2020-04" db="EMBL/GenBank/DDBJ databases">
        <title>Perkinsus olseni comparative genomics.</title>
        <authorList>
            <person name="Bogema D.R."/>
        </authorList>
    </citation>
    <scope>NUCLEOTIDE SEQUENCE [LARGE SCALE GENOMIC DNA]</scope>
    <source>
        <strain evidence="4">ATCC PRA-205</strain>
    </source>
</reference>
<accession>A0A7J6QY59</accession>
<feature type="domain" description="Fumarylacetoacetase-like C-terminal" evidence="3">
    <location>
        <begin position="26"/>
        <end position="130"/>
    </location>
</feature>
<organism evidence="4 5">
    <name type="scientific">Perkinsus olseni</name>
    <name type="common">Perkinsus atlanticus</name>
    <dbReference type="NCBI Taxonomy" id="32597"/>
    <lineage>
        <taxon>Eukaryota</taxon>
        <taxon>Sar</taxon>
        <taxon>Alveolata</taxon>
        <taxon>Perkinsozoa</taxon>
        <taxon>Perkinsea</taxon>
        <taxon>Perkinsida</taxon>
        <taxon>Perkinsidae</taxon>
        <taxon>Perkinsus</taxon>
    </lineage>
</organism>
<evidence type="ECO:0000256" key="2">
    <source>
        <dbReference type="ARBA" id="ARBA00022723"/>
    </source>
</evidence>
<dbReference type="EMBL" id="JABANM010026285">
    <property type="protein sequence ID" value="KAF4713217.1"/>
    <property type="molecule type" value="Genomic_DNA"/>
</dbReference>
<keyword evidence="4" id="KW-0808">Transferase</keyword>
<evidence type="ECO:0000313" key="5">
    <source>
        <dbReference type="Proteomes" id="UP000574390"/>
    </source>
</evidence>
<dbReference type="GO" id="GO:0018773">
    <property type="term" value="F:acetylpyruvate hydrolase activity"/>
    <property type="evidence" value="ECO:0007669"/>
    <property type="project" value="TreeGrafter"/>
</dbReference>
<dbReference type="GO" id="GO:0046872">
    <property type="term" value="F:metal ion binding"/>
    <property type="evidence" value="ECO:0007669"/>
    <property type="project" value="UniProtKB-KW"/>
</dbReference>
<dbReference type="InterPro" id="IPR011234">
    <property type="entry name" value="Fumarylacetoacetase-like_C"/>
</dbReference>
<gene>
    <name evidence="4" type="primary">ZDHHC15_2</name>
    <name evidence="4" type="ORF">FOZ62_002673</name>
</gene>
<dbReference type="SUPFAM" id="SSF56529">
    <property type="entry name" value="FAH"/>
    <property type="match status" value="1"/>
</dbReference>
<dbReference type="Gene3D" id="3.90.850.10">
    <property type="entry name" value="Fumarylacetoacetase-like, C-terminal domain"/>
    <property type="match status" value="1"/>
</dbReference>
<sequence length="163" mass="18558">MKPVFEASIRALPIVGSSRTYPVRRVYCIGRNYTEHAIEMNADPTREPPFYFMKPCDAVAPPAEGSTLLELPYPKCTEDVHHEGELVVCLGPGASSEVCERTKDDEELLRQCVFGYALGIDLTKRDVQAKVGGHQQQQHLLSPQHPEWRWHTNRWLHYLCVIS</sequence>